<evidence type="ECO:0000313" key="2">
    <source>
        <dbReference type="Proteomes" id="UP000801428"/>
    </source>
</evidence>
<keyword evidence="2" id="KW-1185">Reference proteome</keyword>
<dbReference type="OrthoDB" id="6105938at2759"/>
<dbReference type="PANTHER" id="PTHR38846:SF1">
    <property type="entry name" value="C3H1-TYPE DOMAIN-CONTAINING PROTEIN"/>
    <property type="match status" value="1"/>
</dbReference>
<accession>A0A9P4WBX4</accession>
<proteinExistence type="predicted"/>
<protein>
    <submittedName>
        <fullName evidence="1">Uncharacterized protein</fullName>
    </submittedName>
</protein>
<sequence>MESPEGQLALIKVWAHGTDFAVDDTNTPKANFAALAKAQGWEGGDVNWRMHWEACFKEAYVYGQREDSTSPTTPQAALDLVEQSRRRLSSSSDVSAVSTGSEFSLISAVPSIQSLDTNGSILGGVVLELESLKLEDSEDVSSPTPMPTSKHAVTSARLHILAKSTDSAPQSSTPGDAQSILTSSPFWSDFPGFEPDPRAPFKHELGRLCKHVGAKTKNEKKNLQKLALTAEIKFHYGASMGRLDRWQELCREVGIEKIPTSITQCQKVLKPVFVNLFNLVDHRRNPDLQVLRFKSYGEFNKFTRKGNEFPRDCAKQEGFIKVLLKKM</sequence>
<reference evidence="1" key="1">
    <citation type="submission" date="2019-04" db="EMBL/GenBank/DDBJ databases">
        <title>Sequencing of skin fungus with MAO and IRED activity.</title>
        <authorList>
            <person name="Marsaioli A.J."/>
            <person name="Bonatto J.M.C."/>
            <person name="Reis Junior O."/>
        </authorList>
    </citation>
    <scope>NUCLEOTIDE SEQUENCE</scope>
    <source>
        <strain evidence="1">30M1</strain>
    </source>
</reference>
<name>A0A9P4WBX4_CURKU</name>
<evidence type="ECO:0000313" key="1">
    <source>
        <dbReference type="EMBL" id="KAF3002077.1"/>
    </source>
</evidence>
<organism evidence="1 2">
    <name type="scientific">Curvularia kusanoi</name>
    <name type="common">Cochliobolus kusanoi</name>
    <dbReference type="NCBI Taxonomy" id="90978"/>
    <lineage>
        <taxon>Eukaryota</taxon>
        <taxon>Fungi</taxon>
        <taxon>Dikarya</taxon>
        <taxon>Ascomycota</taxon>
        <taxon>Pezizomycotina</taxon>
        <taxon>Dothideomycetes</taxon>
        <taxon>Pleosporomycetidae</taxon>
        <taxon>Pleosporales</taxon>
        <taxon>Pleosporineae</taxon>
        <taxon>Pleosporaceae</taxon>
        <taxon>Curvularia</taxon>
    </lineage>
</organism>
<dbReference type="EMBL" id="SWKU01000012">
    <property type="protein sequence ID" value="KAF3002077.1"/>
    <property type="molecule type" value="Genomic_DNA"/>
</dbReference>
<dbReference type="PANTHER" id="PTHR38846">
    <property type="entry name" value="C3H1-TYPE DOMAIN-CONTAINING PROTEIN"/>
    <property type="match status" value="1"/>
</dbReference>
<gene>
    <name evidence="1" type="ORF">E8E13_009464</name>
</gene>
<dbReference type="AlphaFoldDB" id="A0A9P4WBX4"/>
<comment type="caution">
    <text evidence="1">The sequence shown here is derived from an EMBL/GenBank/DDBJ whole genome shotgun (WGS) entry which is preliminary data.</text>
</comment>
<dbReference type="Proteomes" id="UP000801428">
    <property type="component" value="Unassembled WGS sequence"/>
</dbReference>